<feature type="compositionally biased region" description="Basic residues" evidence="5">
    <location>
        <begin position="188"/>
        <end position="199"/>
    </location>
</feature>
<dbReference type="OrthoDB" id="166779at2759"/>
<keyword evidence="2" id="KW-0238">DNA-binding</keyword>
<dbReference type="Proteomes" id="UP000694044">
    <property type="component" value="Unassembled WGS sequence"/>
</dbReference>
<feature type="domain" description="RWP-RK" evidence="6">
    <location>
        <begin position="16"/>
        <end position="99"/>
    </location>
</feature>
<gene>
    <name evidence="7" type="ORF">PHYPSEUDO_011737</name>
</gene>
<evidence type="ECO:0000256" key="1">
    <source>
        <dbReference type="ARBA" id="ARBA00023015"/>
    </source>
</evidence>
<accession>A0A8T1V8P6</accession>
<comment type="caution">
    <text evidence="7">The sequence shown here is derived from an EMBL/GenBank/DDBJ whole genome shotgun (WGS) entry which is preliminary data.</text>
</comment>
<feature type="region of interest" description="Disordered" evidence="5">
    <location>
        <begin position="180"/>
        <end position="200"/>
    </location>
</feature>
<dbReference type="PROSITE" id="PS51519">
    <property type="entry name" value="RWP_RK"/>
    <property type="match status" value="1"/>
</dbReference>
<keyword evidence="1" id="KW-0805">Transcription regulation</keyword>
<feature type="compositionally biased region" description="Pro residues" evidence="5">
    <location>
        <begin position="1"/>
        <end position="11"/>
    </location>
</feature>
<dbReference type="AlphaFoldDB" id="A0A8T1V8P6"/>
<name>A0A8T1V8P6_9STRA</name>
<feature type="region of interest" description="Disordered" evidence="5">
    <location>
        <begin position="1"/>
        <end position="30"/>
    </location>
</feature>
<evidence type="ECO:0000259" key="6">
    <source>
        <dbReference type="PROSITE" id="PS51519"/>
    </source>
</evidence>
<organism evidence="7 8">
    <name type="scientific">Phytophthora pseudosyringae</name>
    <dbReference type="NCBI Taxonomy" id="221518"/>
    <lineage>
        <taxon>Eukaryota</taxon>
        <taxon>Sar</taxon>
        <taxon>Stramenopiles</taxon>
        <taxon>Oomycota</taxon>
        <taxon>Peronosporomycetes</taxon>
        <taxon>Peronosporales</taxon>
        <taxon>Peronosporaceae</taxon>
        <taxon>Phytophthora</taxon>
    </lineage>
</organism>
<dbReference type="GO" id="GO:0003677">
    <property type="term" value="F:DNA binding"/>
    <property type="evidence" value="ECO:0007669"/>
    <property type="project" value="UniProtKB-KW"/>
</dbReference>
<evidence type="ECO:0000256" key="5">
    <source>
        <dbReference type="SAM" id="MobiDB-lite"/>
    </source>
</evidence>
<dbReference type="Pfam" id="PF02042">
    <property type="entry name" value="RWP-RK"/>
    <property type="match status" value="1"/>
</dbReference>
<keyword evidence="8" id="KW-1185">Reference proteome</keyword>
<protein>
    <recommendedName>
        <fullName evidence="6">RWP-RK domain-containing protein</fullName>
    </recommendedName>
</protein>
<sequence>MGPKPSPPPSPCSVKTDVESPRPERKSRRQFEFTLEELQAFSHYRQDEAAKRMGVSPITLKRNCKRHNYRWPFRSIKAALRREALAAQKQQQAARAVAARTNSPPSPSLALPELLLSLGQERKTLLTFSPTSVSDVAASAPMGRAPKAQFPLTNATVRAELPPQLPPLTLLLQKHRMQSTPRTPPHLVKTRPTHQHPASHRSSFYSASFHASAPKFPSRSLASLLKHCEHQRRTDAYSPRYRHHPYKTNL</sequence>
<evidence type="ECO:0000256" key="4">
    <source>
        <dbReference type="ARBA" id="ARBA00023242"/>
    </source>
</evidence>
<evidence type="ECO:0000256" key="3">
    <source>
        <dbReference type="ARBA" id="ARBA00023163"/>
    </source>
</evidence>
<dbReference type="InterPro" id="IPR003035">
    <property type="entry name" value="RWP-RK_dom"/>
</dbReference>
<reference evidence="7" key="1">
    <citation type="submission" date="2021-02" db="EMBL/GenBank/DDBJ databases">
        <authorList>
            <person name="Palmer J.M."/>
        </authorList>
    </citation>
    <scope>NUCLEOTIDE SEQUENCE</scope>
    <source>
        <strain evidence="7">SCRP734</strain>
    </source>
</reference>
<keyword evidence="4" id="KW-0539">Nucleus</keyword>
<evidence type="ECO:0000313" key="8">
    <source>
        <dbReference type="Proteomes" id="UP000694044"/>
    </source>
</evidence>
<keyword evidence="3" id="KW-0804">Transcription</keyword>
<dbReference type="EMBL" id="JAGDFM010000531">
    <property type="protein sequence ID" value="KAG7377401.1"/>
    <property type="molecule type" value="Genomic_DNA"/>
</dbReference>
<proteinExistence type="predicted"/>
<evidence type="ECO:0000256" key="2">
    <source>
        <dbReference type="ARBA" id="ARBA00023125"/>
    </source>
</evidence>
<evidence type="ECO:0000313" key="7">
    <source>
        <dbReference type="EMBL" id="KAG7377401.1"/>
    </source>
</evidence>